<sequence length="47" mass="5543">MDYHGDWSDLIAVCDYFLEHPRPACYIREIPVAVHTKFIEQHSGILR</sequence>
<proteinExistence type="predicted"/>
<evidence type="ECO:0000313" key="3">
    <source>
        <dbReference type="Proteomes" id="UP000290365"/>
    </source>
</evidence>
<gene>
    <name evidence="2" type="ORF">EPA93_45535</name>
</gene>
<dbReference type="AlphaFoldDB" id="A0A4P6K6W8"/>
<dbReference type="EMBL" id="CP035758">
    <property type="protein sequence ID" value="QBD83792.1"/>
    <property type="molecule type" value="Genomic_DNA"/>
</dbReference>
<name>A0A4P6K6W8_KTERU</name>
<dbReference type="Proteomes" id="UP000290365">
    <property type="component" value="Chromosome"/>
</dbReference>
<evidence type="ECO:0000313" key="2">
    <source>
        <dbReference type="EMBL" id="QBD83792.1"/>
    </source>
</evidence>
<organism evidence="2 3">
    <name type="scientific">Ktedonosporobacter rubrisoli</name>
    <dbReference type="NCBI Taxonomy" id="2509675"/>
    <lineage>
        <taxon>Bacteria</taxon>
        <taxon>Bacillati</taxon>
        <taxon>Chloroflexota</taxon>
        <taxon>Ktedonobacteria</taxon>
        <taxon>Ktedonobacterales</taxon>
        <taxon>Ktedonosporobacteraceae</taxon>
        <taxon>Ktedonosporobacter</taxon>
    </lineage>
</organism>
<dbReference type="RefSeq" id="WP_129894855.1">
    <property type="nucleotide sequence ID" value="NZ_CP035758.1"/>
</dbReference>
<protein>
    <recommendedName>
        <fullName evidence="1">DUF3322 domain-containing protein</fullName>
    </recommendedName>
</protein>
<accession>A0A4P6K6W8</accession>
<dbReference type="InterPro" id="IPR024537">
    <property type="entry name" value="DUF3322"/>
</dbReference>
<evidence type="ECO:0000259" key="1">
    <source>
        <dbReference type="Pfam" id="PF11795"/>
    </source>
</evidence>
<dbReference type="KEGG" id="kbs:EPA93_45535"/>
<dbReference type="Pfam" id="PF11795">
    <property type="entry name" value="DUF3322"/>
    <property type="match status" value="1"/>
</dbReference>
<keyword evidence="3" id="KW-1185">Reference proteome</keyword>
<reference evidence="2 3" key="1">
    <citation type="submission" date="2019-01" db="EMBL/GenBank/DDBJ databases">
        <title>Ktedonosporobacter rubrisoli SCAWS-G2.</title>
        <authorList>
            <person name="Huang Y."/>
            <person name="Yan B."/>
        </authorList>
    </citation>
    <scope>NUCLEOTIDE SEQUENCE [LARGE SCALE GENOMIC DNA]</scope>
    <source>
        <strain evidence="2 3">SCAWS-G2</strain>
    </source>
</reference>
<dbReference type="OrthoDB" id="322908at2"/>
<feature type="domain" description="DUF3322" evidence="1">
    <location>
        <begin position="6"/>
        <end position="47"/>
    </location>
</feature>